<dbReference type="EMBL" id="JAIGNU010000003">
    <property type="protein sequence ID" value="MBX7502338.1"/>
    <property type="molecule type" value="Genomic_DNA"/>
</dbReference>
<feature type="domain" description="Thoeris protein ThsA Macro" evidence="2">
    <location>
        <begin position="89"/>
        <end position="272"/>
    </location>
</feature>
<accession>A0ABS7JXR7</accession>
<evidence type="ECO:0000313" key="3">
    <source>
        <dbReference type="EMBL" id="MBX7502338.1"/>
    </source>
</evidence>
<dbReference type="Proteomes" id="UP000782554">
    <property type="component" value="Unassembled WGS sequence"/>
</dbReference>
<feature type="transmembrane region" description="Helical" evidence="1">
    <location>
        <begin position="24"/>
        <end position="44"/>
    </location>
</feature>
<keyword evidence="1" id="KW-1133">Transmembrane helix</keyword>
<name>A0ABS7JXR7_9SPHN</name>
<sequence length="291" mass="31306">MAIDLFKSIALGVQRHWRNGLRNGLAAVGAVWTITEVLTAASTSAKSALDGQGTEYLVAMAILFVVVFLAYVFEPGSVSFKVPNTDTKITLKYSDIFVQDANLLIGVNEFFDGELGAPVSKNTVHGQFIVRNFSGSAGSFRAAVEPALAAAGAVASPTARTIEPSKAYPIGTTVSVPNGSHTVFLMAMTNTDLNTSKASSDVPRLWTALRQGLQFVHDRGNGEPLAMPLFGNGQSGVKLEPQHLLRLLVLALVDFATNSNARLPKHVTIVLHESCFEELDIREIARDWKKP</sequence>
<feature type="transmembrane region" description="Helical" evidence="1">
    <location>
        <begin position="56"/>
        <end position="73"/>
    </location>
</feature>
<keyword evidence="1" id="KW-0472">Membrane</keyword>
<dbReference type="Pfam" id="PF20016">
    <property type="entry name" value="ThsA_Macro"/>
    <property type="match status" value="1"/>
</dbReference>
<dbReference type="InterPro" id="IPR045535">
    <property type="entry name" value="ThsA_Macro"/>
</dbReference>
<keyword evidence="1" id="KW-0812">Transmembrane</keyword>
<dbReference type="RefSeq" id="WP_221603537.1">
    <property type="nucleotide sequence ID" value="NZ_JAIGNU010000003.1"/>
</dbReference>
<proteinExistence type="predicted"/>
<keyword evidence="4" id="KW-1185">Reference proteome</keyword>
<evidence type="ECO:0000259" key="2">
    <source>
        <dbReference type="Pfam" id="PF20016"/>
    </source>
</evidence>
<reference evidence="3 4" key="1">
    <citation type="submission" date="2021-08" db="EMBL/GenBank/DDBJ databases">
        <title>Comparative Genomics Analysis of the Genus Qipengyuania Reveals Extensive Genetic Diversity and Metabolic Versatility, Including the Description of Fifteen Novel Species.</title>
        <authorList>
            <person name="Liu Y."/>
        </authorList>
    </citation>
    <scope>NUCLEOTIDE SEQUENCE [LARGE SCALE GENOMIC DNA]</scope>
    <source>
        <strain evidence="3 4">YG27</strain>
    </source>
</reference>
<protein>
    <recommendedName>
        <fullName evidence="2">Thoeris protein ThsA Macro domain-containing protein</fullName>
    </recommendedName>
</protein>
<evidence type="ECO:0000313" key="4">
    <source>
        <dbReference type="Proteomes" id="UP000782554"/>
    </source>
</evidence>
<evidence type="ECO:0000256" key="1">
    <source>
        <dbReference type="SAM" id="Phobius"/>
    </source>
</evidence>
<comment type="caution">
    <text evidence="3">The sequence shown here is derived from an EMBL/GenBank/DDBJ whole genome shotgun (WGS) entry which is preliminary data.</text>
</comment>
<gene>
    <name evidence="3" type="ORF">K3181_12875</name>
</gene>
<organism evidence="3 4">
    <name type="scientific">Qipengyuania mesophila</name>
    <dbReference type="NCBI Taxonomy" id="2867246"/>
    <lineage>
        <taxon>Bacteria</taxon>
        <taxon>Pseudomonadati</taxon>
        <taxon>Pseudomonadota</taxon>
        <taxon>Alphaproteobacteria</taxon>
        <taxon>Sphingomonadales</taxon>
        <taxon>Erythrobacteraceae</taxon>
        <taxon>Qipengyuania</taxon>
    </lineage>
</organism>